<organism evidence="1 2">
    <name type="scientific">Anaeroselena agilis</name>
    <dbReference type="NCBI Taxonomy" id="3063788"/>
    <lineage>
        <taxon>Bacteria</taxon>
        <taxon>Bacillati</taxon>
        <taxon>Bacillota</taxon>
        <taxon>Negativicutes</taxon>
        <taxon>Acetonemataceae</taxon>
        <taxon>Anaeroselena</taxon>
    </lineage>
</organism>
<dbReference type="RefSeq" id="WP_413780089.1">
    <property type="nucleotide sequence ID" value="NZ_JAUOZS010000001.1"/>
</dbReference>
<dbReference type="EMBL" id="JAUOZS010000001">
    <property type="protein sequence ID" value="MDT8901582.1"/>
    <property type="molecule type" value="Genomic_DNA"/>
</dbReference>
<dbReference type="Proteomes" id="UP001254848">
    <property type="component" value="Unassembled WGS sequence"/>
</dbReference>
<evidence type="ECO:0000313" key="1">
    <source>
        <dbReference type="EMBL" id="MDT8901582.1"/>
    </source>
</evidence>
<proteinExistence type="predicted"/>
<keyword evidence="2" id="KW-1185">Reference proteome</keyword>
<gene>
    <name evidence="1" type="ORF">Q4T40_10040</name>
</gene>
<protein>
    <submittedName>
        <fullName evidence="1">Uncharacterized protein</fullName>
    </submittedName>
</protein>
<accession>A0ABU3NXP8</accession>
<evidence type="ECO:0000313" key="2">
    <source>
        <dbReference type="Proteomes" id="UP001254848"/>
    </source>
</evidence>
<comment type="caution">
    <text evidence="1">The sequence shown here is derived from an EMBL/GenBank/DDBJ whole genome shotgun (WGS) entry which is preliminary data.</text>
</comment>
<name>A0ABU3NXP8_9FIRM</name>
<reference evidence="1 2" key="1">
    <citation type="submission" date="2023-07" db="EMBL/GenBank/DDBJ databases">
        <title>The novel representative of Negativicutes class, Anaeroselena agilis gen. nov. sp. nov.</title>
        <authorList>
            <person name="Prokofeva M.I."/>
            <person name="Elcheninov A.G."/>
            <person name="Klyukina A."/>
            <person name="Kublanov I.V."/>
            <person name="Frolov E.N."/>
            <person name="Podosokorskaya O.A."/>
        </authorList>
    </citation>
    <scope>NUCLEOTIDE SEQUENCE [LARGE SCALE GENOMIC DNA]</scope>
    <source>
        <strain evidence="1 2">4137-cl</strain>
    </source>
</reference>
<sequence length="178" mass="19115">MNFKRDNRLAFVIALAVTVATLVAGQLLWQKYAVARPLDSGLQGIAGVTAASWDESKNGDITINVTLGGVDNFAKTYGEIGETAKTILGKRPARINLVDSRTPELETLFHAVHFHLQEAVATGNFSAMAERVDAKARAAGADATMYVDARNVYLRLTRGGASLYAVVPRPEAAAREVK</sequence>